<dbReference type="EMBL" id="JARKIE010000002">
    <property type="protein sequence ID" value="KAJ7709549.1"/>
    <property type="molecule type" value="Genomic_DNA"/>
</dbReference>
<keyword evidence="2" id="KW-1185">Reference proteome</keyword>
<organism evidence="1 2">
    <name type="scientific">Mycena rosella</name>
    <name type="common">Pink bonnet</name>
    <name type="synonym">Agaricus rosellus</name>
    <dbReference type="NCBI Taxonomy" id="1033263"/>
    <lineage>
        <taxon>Eukaryota</taxon>
        <taxon>Fungi</taxon>
        <taxon>Dikarya</taxon>
        <taxon>Basidiomycota</taxon>
        <taxon>Agaricomycotina</taxon>
        <taxon>Agaricomycetes</taxon>
        <taxon>Agaricomycetidae</taxon>
        <taxon>Agaricales</taxon>
        <taxon>Marasmiineae</taxon>
        <taxon>Mycenaceae</taxon>
        <taxon>Mycena</taxon>
    </lineage>
</organism>
<reference evidence="1" key="1">
    <citation type="submission" date="2023-03" db="EMBL/GenBank/DDBJ databases">
        <title>Massive genome expansion in bonnet fungi (Mycena s.s.) driven by repeated elements and novel gene families across ecological guilds.</title>
        <authorList>
            <consortium name="Lawrence Berkeley National Laboratory"/>
            <person name="Harder C.B."/>
            <person name="Miyauchi S."/>
            <person name="Viragh M."/>
            <person name="Kuo A."/>
            <person name="Thoen E."/>
            <person name="Andreopoulos B."/>
            <person name="Lu D."/>
            <person name="Skrede I."/>
            <person name="Drula E."/>
            <person name="Henrissat B."/>
            <person name="Morin E."/>
            <person name="Kohler A."/>
            <person name="Barry K."/>
            <person name="LaButti K."/>
            <person name="Morin E."/>
            <person name="Salamov A."/>
            <person name="Lipzen A."/>
            <person name="Mereny Z."/>
            <person name="Hegedus B."/>
            <person name="Baldrian P."/>
            <person name="Stursova M."/>
            <person name="Weitz H."/>
            <person name="Taylor A."/>
            <person name="Grigoriev I.V."/>
            <person name="Nagy L.G."/>
            <person name="Martin F."/>
            <person name="Kauserud H."/>
        </authorList>
    </citation>
    <scope>NUCLEOTIDE SEQUENCE</scope>
    <source>
        <strain evidence="1">CBHHK067</strain>
    </source>
</reference>
<dbReference type="AlphaFoldDB" id="A0AAD7MC02"/>
<dbReference type="GO" id="GO:0004113">
    <property type="term" value="F:2',3'-cyclic-nucleotide 3'-phosphodiesterase activity"/>
    <property type="evidence" value="ECO:0007669"/>
    <property type="project" value="TreeGrafter"/>
</dbReference>
<protein>
    <submittedName>
        <fullName evidence="1">2',3'-cyclic-nucleotide 3'-phosphodiesterase</fullName>
    </submittedName>
</protein>
<dbReference type="PANTHER" id="PTHR28141:SF1">
    <property type="entry name" value="2',3'-CYCLIC-NUCLEOTIDE 3'-PHOSPHODIESTERASE"/>
    <property type="match status" value="1"/>
</dbReference>
<dbReference type="Proteomes" id="UP001221757">
    <property type="component" value="Unassembled WGS sequence"/>
</dbReference>
<dbReference type="GO" id="GO:0009187">
    <property type="term" value="P:cyclic nucleotide metabolic process"/>
    <property type="evidence" value="ECO:0007669"/>
    <property type="project" value="TreeGrafter"/>
</dbReference>
<dbReference type="SUPFAM" id="SSF55144">
    <property type="entry name" value="LigT-like"/>
    <property type="match status" value="1"/>
</dbReference>
<name>A0AAD7MC02_MYCRO</name>
<dbReference type="Gene3D" id="3.90.1140.10">
    <property type="entry name" value="Cyclic phosphodiesterase"/>
    <property type="match status" value="1"/>
</dbReference>
<comment type="caution">
    <text evidence="1">The sequence shown here is derived from an EMBL/GenBank/DDBJ whole genome shotgun (WGS) entry which is preliminary data.</text>
</comment>
<dbReference type="Pfam" id="PF07823">
    <property type="entry name" value="CPDase"/>
    <property type="match status" value="1"/>
</dbReference>
<gene>
    <name evidence="1" type="ORF">B0H17DRAFT_1324469</name>
</gene>
<dbReference type="PANTHER" id="PTHR28141">
    <property type="entry name" value="2',3'-CYCLIC-NUCLEOTIDE 3'-PHOSPHODIESTERASE"/>
    <property type="match status" value="1"/>
</dbReference>
<evidence type="ECO:0000313" key="2">
    <source>
        <dbReference type="Proteomes" id="UP001221757"/>
    </source>
</evidence>
<dbReference type="InterPro" id="IPR012386">
    <property type="entry name" value="Cyclic-nucl_3Pdiesterase"/>
</dbReference>
<accession>A0AAD7MC02</accession>
<proteinExistence type="predicted"/>
<sequence length="195" mass="21556">MGLTLWLVPSPADSARLRKIMDARPRSQSTSEASYPIFQPHITLAALPDPVPSLANILASIPDAQRALPITFDAVEVGDHFFRSVYLAVHPTQALLDLHHHVHAKLDIPLKTPKYPHISLCYINDEDAATGERTRYFHALEDAGTIRASEGSVSLNCGEPGEDDWLSAFQSPEIWIARCEGPVETWTVEKKIALL</sequence>
<dbReference type="InterPro" id="IPR009097">
    <property type="entry name" value="Cyclic_Pdiesterase"/>
</dbReference>
<evidence type="ECO:0000313" key="1">
    <source>
        <dbReference type="EMBL" id="KAJ7709549.1"/>
    </source>
</evidence>